<dbReference type="Proteomes" id="UP000664698">
    <property type="component" value="Unassembled WGS sequence"/>
</dbReference>
<organism evidence="1 2">
    <name type="scientific">Algoriphagus aestuariicola</name>
    <dbReference type="NCBI Taxonomy" id="1852016"/>
    <lineage>
        <taxon>Bacteria</taxon>
        <taxon>Pseudomonadati</taxon>
        <taxon>Bacteroidota</taxon>
        <taxon>Cytophagia</taxon>
        <taxon>Cytophagales</taxon>
        <taxon>Cyclobacteriaceae</taxon>
        <taxon>Algoriphagus</taxon>
    </lineage>
</organism>
<dbReference type="EMBL" id="JAFKCW010000001">
    <property type="protein sequence ID" value="MBN7799448.1"/>
    <property type="molecule type" value="Genomic_DNA"/>
</dbReference>
<evidence type="ECO:0000313" key="2">
    <source>
        <dbReference type="Proteomes" id="UP000664698"/>
    </source>
</evidence>
<protein>
    <submittedName>
        <fullName evidence="1">Uncharacterized protein</fullName>
    </submittedName>
</protein>
<accession>A0ABS3BJW0</accession>
<keyword evidence="2" id="KW-1185">Reference proteome</keyword>
<comment type="caution">
    <text evidence="1">The sequence shown here is derived from an EMBL/GenBank/DDBJ whole genome shotgun (WGS) entry which is preliminary data.</text>
</comment>
<evidence type="ECO:0000313" key="1">
    <source>
        <dbReference type="EMBL" id="MBN7799448.1"/>
    </source>
</evidence>
<sequence>MFIELEVKLGIIVHGYTAENKEIEEVYKEDDFVKKIVAIDRIQSISEKYILVKSSHERVMYWEYKGTMEELKQRMLAADIKIA</sequence>
<dbReference type="RefSeq" id="WP_206567442.1">
    <property type="nucleotide sequence ID" value="NZ_JAFKCW010000001.1"/>
</dbReference>
<name>A0ABS3BJW0_9BACT</name>
<proteinExistence type="predicted"/>
<gene>
    <name evidence="1" type="ORF">J0A67_01180</name>
</gene>
<reference evidence="1 2" key="1">
    <citation type="submission" date="2021-03" db="EMBL/GenBank/DDBJ databases">
        <title>novel species isolated from a fishpond in China.</title>
        <authorList>
            <person name="Lu H."/>
            <person name="Cai Z."/>
        </authorList>
    </citation>
    <scope>NUCLEOTIDE SEQUENCE [LARGE SCALE GENOMIC DNA]</scope>
    <source>
        <strain evidence="1 2">JCM 31546</strain>
    </source>
</reference>